<protein>
    <submittedName>
        <fullName evidence="1">Uncharacterized protein</fullName>
    </submittedName>
</protein>
<dbReference type="EMBL" id="JARFVA010000006">
    <property type="protein sequence ID" value="MDF0708673.1"/>
    <property type="molecule type" value="Genomic_DNA"/>
</dbReference>
<accession>A0ABT5XS09</accession>
<name>A0ABT5XS09_9FLAO</name>
<evidence type="ECO:0000313" key="1">
    <source>
        <dbReference type="EMBL" id="MDF0708673.1"/>
    </source>
</evidence>
<gene>
    <name evidence="1" type="ORF">PY091_15730</name>
</gene>
<reference evidence="1 2" key="1">
    <citation type="submission" date="2023-03" db="EMBL/GenBank/DDBJ databases">
        <title>Muricauda XX sp. nov. and Muricauda XXX sp. nov., two novel species isolated from Okinawa Trough.</title>
        <authorList>
            <person name="Cao W."/>
            <person name="Deng X."/>
        </authorList>
    </citation>
    <scope>NUCLEOTIDE SEQUENCE [LARGE SCALE GENOMIC DNA]</scope>
    <source>
        <strain evidence="1 2">81s02</strain>
    </source>
</reference>
<comment type="caution">
    <text evidence="1">The sequence shown here is derived from an EMBL/GenBank/DDBJ whole genome shotgun (WGS) entry which is preliminary data.</text>
</comment>
<dbReference type="Proteomes" id="UP001217083">
    <property type="component" value="Unassembled WGS sequence"/>
</dbReference>
<proteinExistence type="predicted"/>
<evidence type="ECO:0000313" key="2">
    <source>
        <dbReference type="Proteomes" id="UP001217083"/>
    </source>
</evidence>
<sequence length="171" mass="20177">MFRLSFLFTLAALLVFGIEGWAQYQSGMSKTSEPPIYIEGFNYPKFDELSHFAWFNVNFKVVKGTELQIIGEHYRRYYADRFKLGAGFRQRLNEKSNIFGGYQKEWDLYNEGRGYPNPVPREEIYFGVQHQVKENMLMDVRMVQPTFQSDFYSIGLEGVKTRLEMGTRLKF</sequence>
<organism evidence="1 2">
    <name type="scientific">Flagellimonas okinawensis</name>
    <dbReference type="NCBI Taxonomy" id="3031324"/>
    <lineage>
        <taxon>Bacteria</taxon>
        <taxon>Pseudomonadati</taxon>
        <taxon>Bacteroidota</taxon>
        <taxon>Flavobacteriia</taxon>
        <taxon>Flavobacteriales</taxon>
        <taxon>Flavobacteriaceae</taxon>
        <taxon>Flagellimonas</taxon>
    </lineage>
</organism>
<keyword evidence="2" id="KW-1185">Reference proteome</keyword>
<dbReference type="RefSeq" id="WP_275650551.1">
    <property type="nucleotide sequence ID" value="NZ_JARFVA010000006.1"/>
</dbReference>